<name>A0ABQ9DGC5_9PASS</name>
<comment type="caution">
    <text evidence="2">The sequence shown here is derived from an EMBL/GenBank/DDBJ whole genome shotgun (WGS) entry which is preliminary data.</text>
</comment>
<dbReference type="Proteomes" id="UP001145742">
    <property type="component" value="Unassembled WGS sequence"/>
</dbReference>
<protein>
    <submittedName>
        <fullName evidence="2">Uncharacterized protein</fullName>
    </submittedName>
</protein>
<reference evidence="2" key="1">
    <citation type="submission" date="2019-10" db="EMBL/GenBank/DDBJ databases">
        <authorList>
            <person name="Soares A.E.R."/>
            <person name="Aleixo A."/>
            <person name="Schneider P."/>
            <person name="Miyaki C.Y."/>
            <person name="Schneider M.P."/>
            <person name="Mello C."/>
            <person name="Vasconcelos A.T.R."/>
        </authorList>
    </citation>
    <scope>NUCLEOTIDE SEQUENCE</scope>
    <source>
        <tissue evidence="2">Muscle</tissue>
    </source>
</reference>
<organism evidence="2 3">
    <name type="scientific">Willisornis vidua</name>
    <name type="common">Xingu scale-backed antbird</name>
    <dbReference type="NCBI Taxonomy" id="1566151"/>
    <lineage>
        <taxon>Eukaryota</taxon>
        <taxon>Metazoa</taxon>
        <taxon>Chordata</taxon>
        <taxon>Craniata</taxon>
        <taxon>Vertebrata</taxon>
        <taxon>Euteleostomi</taxon>
        <taxon>Archelosauria</taxon>
        <taxon>Archosauria</taxon>
        <taxon>Dinosauria</taxon>
        <taxon>Saurischia</taxon>
        <taxon>Theropoda</taxon>
        <taxon>Coelurosauria</taxon>
        <taxon>Aves</taxon>
        <taxon>Neognathae</taxon>
        <taxon>Neoaves</taxon>
        <taxon>Telluraves</taxon>
        <taxon>Australaves</taxon>
        <taxon>Passeriformes</taxon>
        <taxon>Thamnophilidae</taxon>
        <taxon>Willisornis</taxon>
    </lineage>
</organism>
<keyword evidence="3" id="KW-1185">Reference proteome</keyword>
<evidence type="ECO:0000313" key="3">
    <source>
        <dbReference type="Proteomes" id="UP001145742"/>
    </source>
</evidence>
<feature type="region of interest" description="Disordered" evidence="1">
    <location>
        <begin position="33"/>
        <end position="53"/>
    </location>
</feature>
<feature type="compositionally biased region" description="Acidic residues" evidence="1">
    <location>
        <begin position="33"/>
        <end position="51"/>
    </location>
</feature>
<gene>
    <name evidence="2" type="ORF">WISP_44353</name>
</gene>
<proteinExistence type="predicted"/>
<accession>A0ABQ9DGC5</accession>
<sequence>MKGKKEVTSLFLLTAIQREELVVDLQEEEEVMEEEAVEEEAVKEELEDPMEDLPLLKVEEEGVEEEQEVESVVKLQVEEVANPASPVLHPPSLSLATLLKAQVKVE</sequence>
<dbReference type="EMBL" id="WHWB01033251">
    <property type="protein sequence ID" value="KAJ7421055.1"/>
    <property type="molecule type" value="Genomic_DNA"/>
</dbReference>
<evidence type="ECO:0000256" key="1">
    <source>
        <dbReference type="SAM" id="MobiDB-lite"/>
    </source>
</evidence>
<evidence type="ECO:0000313" key="2">
    <source>
        <dbReference type="EMBL" id="KAJ7421055.1"/>
    </source>
</evidence>